<dbReference type="AlphaFoldDB" id="A0A9W5UY81"/>
<dbReference type="SUPFAM" id="SSF47336">
    <property type="entry name" value="ACP-like"/>
    <property type="match status" value="1"/>
</dbReference>
<proteinExistence type="predicted"/>
<keyword evidence="3" id="KW-1185">Reference proteome</keyword>
<reference evidence="2" key="1">
    <citation type="submission" date="2021-01" db="EMBL/GenBank/DDBJ databases">
        <title>Whole genome shotgun sequence of Verrucosispora sediminis NBRC 107745.</title>
        <authorList>
            <person name="Komaki H."/>
            <person name="Tamura T."/>
        </authorList>
    </citation>
    <scope>NUCLEOTIDE SEQUENCE</scope>
    <source>
        <strain evidence="2">NBRC 107745</strain>
    </source>
</reference>
<name>A0A9W5UY81_9ACTN</name>
<evidence type="ECO:0000259" key="1">
    <source>
        <dbReference type="PROSITE" id="PS50075"/>
    </source>
</evidence>
<dbReference type="Proteomes" id="UP000607311">
    <property type="component" value="Unassembled WGS sequence"/>
</dbReference>
<dbReference type="Gene3D" id="1.10.1200.10">
    <property type="entry name" value="ACP-like"/>
    <property type="match status" value="1"/>
</dbReference>
<dbReference type="Pfam" id="PF00550">
    <property type="entry name" value="PP-binding"/>
    <property type="match status" value="1"/>
</dbReference>
<accession>A0A9W5UY81</accession>
<dbReference type="InterPro" id="IPR009081">
    <property type="entry name" value="PP-bd_ACP"/>
</dbReference>
<feature type="domain" description="Carrier" evidence="1">
    <location>
        <begin position="1"/>
        <end position="70"/>
    </location>
</feature>
<dbReference type="EMBL" id="BOPD01000047">
    <property type="protein sequence ID" value="GIJ36315.1"/>
    <property type="molecule type" value="Genomic_DNA"/>
</dbReference>
<evidence type="ECO:0000313" key="2">
    <source>
        <dbReference type="EMBL" id="GIJ36315.1"/>
    </source>
</evidence>
<dbReference type="InterPro" id="IPR036736">
    <property type="entry name" value="ACP-like_sf"/>
</dbReference>
<gene>
    <name evidence="2" type="ORF">Vse01_54630</name>
</gene>
<organism evidence="2 3">
    <name type="scientific">Micromonospora sediminimaris</name>
    <dbReference type="NCBI Taxonomy" id="547162"/>
    <lineage>
        <taxon>Bacteria</taxon>
        <taxon>Bacillati</taxon>
        <taxon>Actinomycetota</taxon>
        <taxon>Actinomycetes</taxon>
        <taxon>Micromonosporales</taxon>
        <taxon>Micromonosporaceae</taxon>
        <taxon>Micromonospora</taxon>
    </lineage>
</organism>
<comment type="caution">
    <text evidence="2">The sequence shown here is derived from an EMBL/GenBank/DDBJ whole genome shotgun (WGS) entry which is preliminary data.</text>
</comment>
<sequence>MARQILGEISGRAADSIIASTRLSDLGLDSLGRLTLAVLLEERTGRPIPDHELLSVQTVDDLERLLTSSERSA</sequence>
<protein>
    <recommendedName>
        <fullName evidence="1">Carrier domain-containing protein</fullName>
    </recommendedName>
</protein>
<dbReference type="PROSITE" id="PS50075">
    <property type="entry name" value="CARRIER"/>
    <property type="match status" value="1"/>
</dbReference>
<evidence type="ECO:0000313" key="3">
    <source>
        <dbReference type="Proteomes" id="UP000607311"/>
    </source>
</evidence>